<gene>
    <name evidence="1" type="ordered locus">BMS_0341</name>
</gene>
<name>E1X3G9_HALMS</name>
<organism evidence="1 2">
    <name type="scientific">Halobacteriovorax marinus (strain ATCC BAA-682 / DSM 15412 / SJ)</name>
    <name type="common">Bacteriovorax marinus</name>
    <dbReference type="NCBI Taxonomy" id="862908"/>
    <lineage>
        <taxon>Bacteria</taxon>
        <taxon>Pseudomonadati</taxon>
        <taxon>Bdellovibrionota</taxon>
        <taxon>Bacteriovoracia</taxon>
        <taxon>Bacteriovoracales</taxon>
        <taxon>Halobacteriovoraceae</taxon>
        <taxon>Halobacteriovorax</taxon>
    </lineage>
</organism>
<dbReference type="PATRIC" id="fig|862908.3.peg.329"/>
<dbReference type="HOGENOM" id="CLU_1076738_0_0_7"/>
<dbReference type="KEGG" id="bmx:BMS_0341"/>
<dbReference type="Proteomes" id="UP000008963">
    <property type="component" value="Chromosome"/>
</dbReference>
<dbReference type="RefSeq" id="WP_014243052.1">
    <property type="nucleotide sequence ID" value="NC_016620.1"/>
</dbReference>
<evidence type="ECO:0000313" key="2">
    <source>
        <dbReference type="Proteomes" id="UP000008963"/>
    </source>
</evidence>
<dbReference type="OrthoDB" id="369216at2"/>
<proteinExistence type="predicted"/>
<keyword evidence="2" id="KW-1185">Reference proteome</keyword>
<reference evidence="2" key="1">
    <citation type="journal article" date="2013" name="ISME J.">
        <title>A small predatory core genome in the divergent marine Bacteriovorax marinus SJ and the terrestrial Bdellovibrio bacteriovorus.</title>
        <authorList>
            <person name="Crossman L.C."/>
            <person name="Chen H."/>
            <person name="Cerdeno-Tarraga A.M."/>
            <person name="Brooks K."/>
            <person name="Quail M.A."/>
            <person name="Pineiro S.A."/>
            <person name="Hobley L."/>
            <person name="Sockett R.E."/>
            <person name="Bentley S.D."/>
            <person name="Parkhill J."/>
            <person name="Williams H.N."/>
            <person name="Stine O.C."/>
        </authorList>
    </citation>
    <scope>NUCLEOTIDE SEQUENCE [LARGE SCALE GENOMIC DNA]</scope>
    <source>
        <strain evidence="2">ATCC BAA-682 / DSM 15412 / SJ</strain>
    </source>
</reference>
<evidence type="ECO:0000313" key="1">
    <source>
        <dbReference type="EMBL" id="CBW25264.1"/>
    </source>
</evidence>
<sequence>MYKLISYIITLVSKLERLYFLKNSSNQSNSPLLKNGFVLHYNENINLNKLKIKEEFKLSNYSSKLIIEEESLKAFVKSILKDSQIQNELLGFFNSPFSIDFITYYRTYSLPEKLQNKSFYANHWHTDTLLTENSVKILCLPSSINSAKGPFQALSLKETLCLTSNGFMRGENLPNIQLQENPSLVFDGKESKVLFVRPNLCMHKAGIPNANEHRDQLMIQLNPAKNWSYREDLFNMQYQREPTLAFIKNTLRKKITLT</sequence>
<protein>
    <recommendedName>
        <fullName evidence="3">Phytanoyl-CoA dioxygenase</fullName>
    </recommendedName>
</protein>
<dbReference type="AlphaFoldDB" id="E1X3G9"/>
<evidence type="ECO:0008006" key="3">
    <source>
        <dbReference type="Google" id="ProtNLM"/>
    </source>
</evidence>
<accession>E1X3G9</accession>
<dbReference type="STRING" id="862908.BMS_0341"/>
<dbReference type="EMBL" id="FQ312005">
    <property type="protein sequence ID" value="CBW25264.1"/>
    <property type="molecule type" value="Genomic_DNA"/>
</dbReference>